<reference evidence="3" key="1">
    <citation type="submission" date="2016-10" db="EMBL/GenBank/DDBJ databases">
        <authorList>
            <person name="Varghese N."/>
            <person name="Submissions S."/>
        </authorList>
    </citation>
    <scope>NUCLEOTIDE SEQUENCE [LARGE SCALE GENOMIC DNA]</scope>
    <source>
        <strain evidence="3">DSM 23676</strain>
    </source>
</reference>
<gene>
    <name evidence="2" type="ORF">SAMN04489752_1222</name>
</gene>
<keyword evidence="1" id="KW-0812">Transmembrane</keyword>
<evidence type="ECO:0000313" key="2">
    <source>
        <dbReference type="EMBL" id="SDS21292.1"/>
    </source>
</evidence>
<evidence type="ECO:0000256" key="1">
    <source>
        <dbReference type="SAM" id="Phobius"/>
    </source>
</evidence>
<sequence length="70" mass="6837">MVNLAGGFESAGSGMLLLGLSTLLGASMVTGALGMAASVNSKNGLWVARGGRELPLVYAAAAEAELVDGA</sequence>
<accession>A0A1H1QCS2</accession>
<feature type="transmembrane region" description="Helical" evidence="1">
    <location>
        <begin position="15"/>
        <end position="39"/>
    </location>
</feature>
<evidence type="ECO:0000313" key="3">
    <source>
        <dbReference type="Proteomes" id="UP000199597"/>
    </source>
</evidence>
<organism evidence="2 3">
    <name type="scientific">Brevibacterium siliguriense</name>
    <dbReference type="NCBI Taxonomy" id="1136497"/>
    <lineage>
        <taxon>Bacteria</taxon>
        <taxon>Bacillati</taxon>
        <taxon>Actinomycetota</taxon>
        <taxon>Actinomycetes</taxon>
        <taxon>Micrococcales</taxon>
        <taxon>Brevibacteriaceae</taxon>
        <taxon>Brevibacterium</taxon>
    </lineage>
</organism>
<dbReference type="EMBL" id="LT629766">
    <property type="protein sequence ID" value="SDS21292.1"/>
    <property type="molecule type" value="Genomic_DNA"/>
</dbReference>
<proteinExistence type="predicted"/>
<dbReference type="AlphaFoldDB" id="A0A1H1QCS2"/>
<keyword evidence="1" id="KW-0472">Membrane</keyword>
<dbReference type="OrthoDB" id="346004at2"/>
<keyword evidence="1" id="KW-1133">Transmembrane helix</keyword>
<protein>
    <submittedName>
        <fullName evidence="2">Uncharacterized protein</fullName>
    </submittedName>
</protein>
<name>A0A1H1QCS2_9MICO</name>
<keyword evidence="3" id="KW-1185">Reference proteome</keyword>
<dbReference type="Proteomes" id="UP000199597">
    <property type="component" value="Chromosome I"/>
</dbReference>